<keyword evidence="2" id="KW-1185">Reference proteome</keyword>
<organism evidence="1 2">
    <name type="scientific">Aromatoleum diolicum</name>
    <dbReference type="NCBI Taxonomy" id="75796"/>
    <lineage>
        <taxon>Bacteria</taxon>
        <taxon>Pseudomonadati</taxon>
        <taxon>Pseudomonadota</taxon>
        <taxon>Betaproteobacteria</taxon>
        <taxon>Rhodocyclales</taxon>
        <taxon>Rhodocyclaceae</taxon>
        <taxon>Aromatoleum</taxon>
    </lineage>
</organism>
<gene>
    <name evidence="1" type="ORF">GPA25_14945</name>
</gene>
<dbReference type="EMBL" id="WTVQ01000025">
    <property type="protein sequence ID" value="NMG76064.1"/>
    <property type="molecule type" value="Genomic_DNA"/>
</dbReference>
<comment type="caution">
    <text evidence="1">The sequence shown here is derived from an EMBL/GenBank/DDBJ whole genome shotgun (WGS) entry which is preliminary data.</text>
</comment>
<protein>
    <submittedName>
        <fullName evidence="1">Uncharacterized protein</fullName>
    </submittedName>
</protein>
<evidence type="ECO:0000313" key="2">
    <source>
        <dbReference type="Proteomes" id="UP000648984"/>
    </source>
</evidence>
<dbReference type="RefSeq" id="WP_169261214.1">
    <property type="nucleotide sequence ID" value="NZ_WTVQ01000025.1"/>
</dbReference>
<proteinExistence type="predicted"/>
<accession>A0ABX1QFX7</accession>
<reference evidence="1 2" key="1">
    <citation type="submission" date="2019-12" db="EMBL/GenBank/DDBJ databases">
        <title>Comparative genomics gives insights into the taxonomy of the Azoarcus-Aromatoleum group and reveals separate origins of nif in the plant-associated Azoarcus and non-plant-associated Aromatoleum sub-groups.</title>
        <authorList>
            <person name="Lafos M."/>
            <person name="Maluk M."/>
            <person name="Batista M."/>
            <person name="Junghare M."/>
            <person name="Carmona M."/>
            <person name="Faoro H."/>
            <person name="Cruz L.M."/>
            <person name="Battistoni F."/>
            <person name="De Souza E."/>
            <person name="Pedrosa F."/>
            <person name="Chen W.-M."/>
            <person name="Poole P.S."/>
            <person name="Dixon R.A."/>
            <person name="James E.K."/>
        </authorList>
    </citation>
    <scope>NUCLEOTIDE SEQUENCE [LARGE SCALE GENOMIC DNA]</scope>
    <source>
        <strain evidence="1 2">22Lin</strain>
    </source>
</reference>
<sequence length="82" mass="9018">MSDPFLRTLASSAAARGPRFRLSASVDLAVCIVRGQRMPRIHGRPLVEWITLLEGLGFSVDSHPMNGDKPFANVMLLAQVRD</sequence>
<dbReference type="Proteomes" id="UP000648984">
    <property type="component" value="Unassembled WGS sequence"/>
</dbReference>
<name>A0ABX1QFX7_9RHOO</name>
<evidence type="ECO:0000313" key="1">
    <source>
        <dbReference type="EMBL" id="NMG76064.1"/>
    </source>
</evidence>